<reference evidence="2" key="1">
    <citation type="submission" date="2016-11" db="UniProtKB">
        <authorList>
            <consortium name="WormBaseParasite"/>
        </authorList>
    </citation>
    <scope>IDENTIFICATION</scope>
</reference>
<name>A0A1I7WIE6_HETBA</name>
<dbReference type="WBParaSite" id="Hba_04742">
    <property type="protein sequence ID" value="Hba_04742"/>
    <property type="gene ID" value="Hba_04742"/>
</dbReference>
<proteinExistence type="predicted"/>
<protein>
    <submittedName>
        <fullName evidence="2">Reverse transcriptase</fullName>
    </submittedName>
</protein>
<evidence type="ECO:0000313" key="1">
    <source>
        <dbReference type="Proteomes" id="UP000095283"/>
    </source>
</evidence>
<evidence type="ECO:0000313" key="2">
    <source>
        <dbReference type="WBParaSite" id="Hba_04742"/>
    </source>
</evidence>
<sequence>MNKQCTRNGLRIVYEAIENKLRSERLQGRGHSSAVPYIRNNLQLIKTLWVTGKTKCNSPSGIRIGLEMVVGIHYTMS</sequence>
<keyword evidence="1" id="KW-1185">Reference proteome</keyword>
<dbReference type="Proteomes" id="UP000095283">
    <property type="component" value="Unplaced"/>
</dbReference>
<accession>A0A1I7WIE6</accession>
<organism evidence="1 2">
    <name type="scientific">Heterorhabditis bacteriophora</name>
    <name type="common">Entomopathogenic nematode worm</name>
    <dbReference type="NCBI Taxonomy" id="37862"/>
    <lineage>
        <taxon>Eukaryota</taxon>
        <taxon>Metazoa</taxon>
        <taxon>Ecdysozoa</taxon>
        <taxon>Nematoda</taxon>
        <taxon>Chromadorea</taxon>
        <taxon>Rhabditida</taxon>
        <taxon>Rhabditina</taxon>
        <taxon>Rhabditomorpha</taxon>
        <taxon>Strongyloidea</taxon>
        <taxon>Heterorhabditidae</taxon>
        <taxon>Heterorhabditis</taxon>
    </lineage>
</organism>
<dbReference type="AlphaFoldDB" id="A0A1I7WIE6"/>